<evidence type="ECO:0000256" key="1">
    <source>
        <dbReference type="SAM" id="MobiDB-lite"/>
    </source>
</evidence>
<organism evidence="2 3">
    <name type="scientific">Hydnomerulius pinastri MD-312</name>
    <dbReference type="NCBI Taxonomy" id="994086"/>
    <lineage>
        <taxon>Eukaryota</taxon>
        <taxon>Fungi</taxon>
        <taxon>Dikarya</taxon>
        <taxon>Basidiomycota</taxon>
        <taxon>Agaricomycotina</taxon>
        <taxon>Agaricomycetes</taxon>
        <taxon>Agaricomycetidae</taxon>
        <taxon>Boletales</taxon>
        <taxon>Boletales incertae sedis</taxon>
        <taxon>Leucogyrophana</taxon>
    </lineage>
</organism>
<sequence>MRQLISLMGDAQKKTVELRGEQNCTQTFCEVIVDRPKPSLHSPIAEDDDDTGSLPSRSSHPHRSPTPGNSSRCTPEWQTSLFPYPTARQSPLAQRSKEWLSLTSWFCIIANRYVRFTLDSTAQPDYLLKPLQSNAVRQESRSQLLSILQPPRMITGYDRFMLSVDRSYYSVPHWLIHLYLKAHSPNIKPSVSSYLSSLVAGTFWTSGETWPGNAAKAAHWYRPAVHLRSTLLRLDNLPGVYFQLLRGP</sequence>
<name>A0A0C9VML5_9AGAM</name>
<protein>
    <submittedName>
        <fullName evidence="2">Uncharacterized protein</fullName>
    </submittedName>
</protein>
<evidence type="ECO:0000313" key="3">
    <source>
        <dbReference type="Proteomes" id="UP000053820"/>
    </source>
</evidence>
<keyword evidence="3" id="KW-1185">Reference proteome</keyword>
<dbReference type="Proteomes" id="UP000053820">
    <property type="component" value="Unassembled WGS sequence"/>
</dbReference>
<evidence type="ECO:0000313" key="2">
    <source>
        <dbReference type="EMBL" id="KIJ58900.1"/>
    </source>
</evidence>
<dbReference type="AlphaFoldDB" id="A0A0C9VML5"/>
<proteinExistence type="predicted"/>
<gene>
    <name evidence="2" type="ORF">HYDPIDRAFT_33700</name>
</gene>
<dbReference type="HOGENOM" id="CLU_1120292_0_0_1"/>
<accession>A0A0C9VML5</accession>
<dbReference type="EMBL" id="KN839905">
    <property type="protein sequence ID" value="KIJ58900.1"/>
    <property type="molecule type" value="Genomic_DNA"/>
</dbReference>
<feature type="region of interest" description="Disordered" evidence="1">
    <location>
        <begin position="39"/>
        <end position="75"/>
    </location>
</feature>
<reference evidence="2 3" key="1">
    <citation type="submission" date="2014-04" db="EMBL/GenBank/DDBJ databases">
        <title>Evolutionary Origins and Diversification of the Mycorrhizal Mutualists.</title>
        <authorList>
            <consortium name="DOE Joint Genome Institute"/>
            <consortium name="Mycorrhizal Genomics Consortium"/>
            <person name="Kohler A."/>
            <person name="Kuo A."/>
            <person name="Nagy L.G."/>
            <person name="Floudas D."/>
            <person name="Copeland A."/>
            <person name="Barry K.W."/>
            <person name="Cichocki N."/>
            <person name="Veneault-Fourrey C."/>
            <person name="LaButti K."/>
            <person name="Lindquist E.A."/>
            <person name="Lipzen A."/>
            <person name="Lundell T."/>
            <person name="Morin E."/>
            <person name="Murat C."/>
            <person name="Riley R."/>
            <person name="Ohm R."/>
            <person name="Sun H."/>
            <person name="Tunlid A."/>
            <person name="Henrissat B."/>
            <person name="Grigoriev I.V."/>
            <person name="Hibbett D.S."/>
            <person name="Martin F."/>
        </authorList>
    </citation>
    <scope>NUCLEOTIDE SEQUENCE [LARGE SCALE GENOMIC DNA]</scope>
    <source>
        <strain evidence="2 3">MD-312</strain>
    </source>
</reference>